<gene>
    <name evidence="1" type="ORF">GP486_007549</name>
</gene>
<sequence>MPVLSEGRRSMKLPDPPLFDGSTKDGVTIRTLRADICLHTPLVHMWSHIARTTKRRCHGCAPTGGRLWATQGPLVTVTYNNWLVQVENKLRSNADAYLTKDLKIIYVAGRVSGDAFTLISSCLRAMNWHAYETIDKLYGHLEELYGNPNKERNACQAFKDLTMKKKQTFQEFYLMFLRCVANRNISPRDLKDNLNDKLTWKLQEAVATYCNDPAITLSQFMKHYTTNDQ</sequence>
<dbReference type="AlphaFoldDB" id="A0A9P8ICJ4"/>
<dbReference type="EMBL" id="JAGHQM010002195">
    <property type="protein sequence ID" value="KAH0551105.1"/>
    <property type="molecule type" value="Genomic_DNA"/>
</dbReference>
<evidence type="ECO:0000313" key="1">
    <source>
        <dbReference type="EMBL" id="KAH0551105.1"/>
    </source>
</evidence>
<keyword evidence="2" id="KW-1185">Reference proteome</keyword>
<protein>
    <submittedName>
        <fullName evidence="1">Uncharacterized protein</fullName>
    </submittedName>
</protein>
<comment type="caution">
    <text evidence="1">The sequence shown here is derived from an EMBL/GenBank/DDBJ whole genome shotgun (WGS) entry which is preliminary data.</text>
</comment>
<reference evidence="1" key="1">
    <citation type="submission" date="2021-03" db="EMBL/GenBank/DDBJ databases">
        <title>Comparative genomics and phylogenomic investigation of the class Geoglossomycetes provide insights into ecological specialization and systematics.</title>
        <authorList>
            <person name="Melie T."/>
            <person name="Pirro S."/>
            <person name="Miller A.N."/>
            <person name="Quandt A."/>
        </authorList>
    </citation>
    <scope>NUCLEOTIDE SEQUENCE</scope>
    <source>
        <strain evidence="1">CAQ_001_2017</strain>
    </source>
</reference>
<name>A0A9P8ICJ4_9PEZI</name>
<dbReference type="Proteomes" id="UP000750711">
    <property type="component" value="Unassembled WGS sequence"/>
</dbReference>
<organism evidence="1 2">
    <name type="scientific">Trichoglossum hirsutum</name>
    <dbReference type="NCBI Taxonomy" id="265104"/>
    <lineage>
        <taxon>Eukaryota</taxon>
        <taxon>Fungi</taxon>
        <taxon>Dikarya</taxon>
        <taxon>Ascomycota</taxon>
        <taxon>Pezizomycotina</taxon>
        <taxon>Geoglossomycetes</taxon>
        <taxon>Geoglossales</taxon>
        <taxon>Geoglossaceae</taxon>
        <taxon>Trichoglossum</taxon>
    </lineage>
</organism>
<proteinExistence type="predicted"/>
<accession>A0A9P8ICJ4</accession>
<evidence type="ECO:0000313" key="2">
    <source>
        <dbReference type="Proteomes" id="UP000750711"/>
    </source>
</evidence>